<dbReference type="EC" id="2.3.1.9" evidence="4"/>
<evidence type="ECO:0000256" key="8">
    <source>
        <dbReference type="ARBA" id="ARBA00037924"/>
    </source>
</evidence>
<evidence type="ECO:0000313" key="13">
    <source>
        <dbReference type="Proteomes" id="UP001283341"/>
    </source>
</evidence>
<evidence type="ECO:0000313" key="12">
    <source>
        <dbReference type="EMBL" id="KAK3330094.1"/>
    </source>
</evidence>
<keyword evidence="6" id="KW-0630">Potassium</keyword>
<reference evidence="12" key="1">
    <citation type="journal article" date="2023" name="Mol. Phylogenet. Evol.">
        <title>Genome-scale phylogeny and comparative genomics of the fungal order Sordariales.</title>
        <authorList>
            <person name="Hensen N."/>
            <person name="Bonometti L."/>
            <person name="Westerberg I."/>
            <person name="Brannstrom I.O."/>
            <person name="Guillou S."/>
            <person name="Cros-Aarteil S."/>
            <person name="Calhoun S."/>
            <person name="Haridas S."/>
            <person name="Kuo A."/>
            <person name="Mondo S."/>
            <person name="Pangilinan J."/>
            <person name="Riley R."/>
            <person name="LaButti K."/>
            <person name="Andreopoulos B."/>
            <person name="Lipzen A."/>
            <person name="Chen C."/>
            <person name="Yan M."/>
            <person name="Daum C."/>
            <person name="Ng V."/>
            <person name="Clum A."/>
            <person name="Steindorff A."/>
            <person name="Ohm R.A."/>
            <person name="Martin F."/>
            <person name="Silar P."/>
            <person name="Natvig D.O."/>
            <person name="Lalanne C."/>
            <person name="Gautier V."/>
            <person name="Ament-Velasquez S.L."/>
            <person name="Kruys A."/>
            <person name="Hutchinson M.I."/>
            <person name="Powell A.J."/>
            <person name="Barry K."/>
            <person name="Miller A.N."/>
            <person name="Grigoriev I.V."/>
            <person name="Debuchy R."/>
            <person name="Gladieux P."/>
            <person name="Hiltunen Thoren M."/>
            <person name="Johannesson H."/>
        </authorList>
    </citation>
    <scope>NUCLEOTIDE SEQUENCE</scope>
    <source>
        <strain evidence="12">CBS 118394</strain>
    </source>
</reference>
<dbReference type="CDD" id="cd00751">
    <property type="entry name" value="thiolase"/>
    <property type="match status" value="1"/>
</dbReference>
<dbReference type="InterPro" id="IPR020616">
    <property type="entry name" value="Thiolase_N"/>
</dbReference>
<comment type="similarity">
    <text evidence="2 9">Belongs to the thiolase-like superfamily. Thiolase family.</text>
</comment>
<evidence type="ECO:0000259" key="11">
    <source>
        <dbReference type="Pfam" id="PF02803"/>
    </source>
</evidence>
<evidence type="ECO:0000256" key="6">
    <source>
        <dbReference type="ARBA" id="ARBA00022958"/>
    </source>
</evidence>
<dbReference type="GO" id="GO:0006696">
    <property type="term" value="P:ergosterol biosynthetic process"/>
    <property type="evidence" value="ECO:0007669"/>
    <property type="project" value="TreeGrafter"/>
</dbReference>
<evidence type="ECO:0000256" key="5">
    <source>
        <dbReference type="ARBA" id="ARBA00022679"/>
    </source>
</evidence>
<dbReference type="EMBL" id="JAUEDM010000001">
    <property type="protein sequence ID" value="KAK3330094.1"/>
    <property type="molecule type" value="Genomic_DNA"/>
</dbReference>
<evidence type="ECO:0000256" key="7">
    <source>
        <dbReference type="ARBA" id="ARBA00023315"/>
    </source>
</evidence>
<comment type="caution">
    <text evidence="12">The sequence shown here is derived from an EMBL/GenBank/DDBJ whole genome shotgun (WGS) entry which is preliminary data.</text>
</comment>
<evidence type="ECO:0000256" key="9">
    <source>
        <dbReference type="RuleBase" id="RU003557"/>
    </source>
</evidence>
<organism evidence="12 13">
    <name type="scientific">Apodospora peruviana</name>
    <dbReference type="NCBI Taxonomy" id="516989"/>
    <lineage>
        <taxon>Eukaryota</taxon>
        <taxon>Fungi</taxon>
        <taxon>Dikarya</taxon>
        <taxon>Ascomycota</taxon>
        <taxon>Pezizomycotina</taxon>
        <taxon>Sordariomycetes</taxon>
        <taxon>Sordariomycetidae</taxon>
        <taxon>Sordariales</taxon>
        <taxon>Lasiosphaeriaceae</taxon>
        <taxon>Apodospora</taxon>
    </lineage>
</organism>
<dbReference type="InterPro" id="IPR020615">
    <property type="entry name" value="Thiolase_acyl_enz_int_AS"/>
</dbReference>
<reference evidence="12" key="2">
    <citation type="submission" date="2023-06" db="EMBL/GenBank/DDBJ databases">
        <authorList>
            <consortium name="Lawrence Berkeley National Laboratory"/>
            <person name="Haridas S."/>
            <person name="Hensen N."/>
            <person name="Bonometti L."/>
            <person name="Westerberg I."/>
            <person name="Brannstrom I.O."/>
            <person name="Guillou S."/>
            <person name="Cros-Aarteil S."/>
            <person name="Calhoun S."/>
            <person name="Kuo A."/>
            <person name="Mondo S."/>
            <person name="Pangilinan J."/>
            <person name="Riley R."/>
            <person name="Labutti K."/>
            <person name="Andreopoulos B."/>
            <person name="Lipzen A."/>
            <person name="Chen C."/>
            <person name="Yanf M."/>
            <person name="Daum C."/>
            <person name="Ng V."/>
            <person name="Clum A."/>
            <person name="Steindorff A."/>
            <person name="Ohm R."/>
            <person name="Martin F."/>
            <person name="Silar P."/>
            <person name="Natvig D."/>
            <person name="Lalanne C."/>
            <person name="Gautier V."/>
            <person name="Ament-Velasquez S.L."/>
            <person name="Kruys A."/>
            <person name="Hutchinson M.I."/>
            <person name="Powell A.J."/>
            <person name="Barry K."/>
            <person name="Miller A.N."/>
            <person name="Grigoriev I.V."/>
            <person name="Debuchy R."/>
            <person name="Gladieux P."/>
            <person name="Thoren M.H."/>
            <person name="Johannesson H."/>
        </authorList>
    </citation>
    <scope>NUCLEOTIDE SEQUENCE</scope>
    <source>
        <strain evidence="12">CBS 118394</strain>
    </source>
</reference>
<evidence type="ECO:0000256" key="1">
    <source>
        <dbReference type="ARBA" id="ARBA00001958"/>
    </source>
</evidence>
<gene>
    <name evidence="12" type="ORF">B0H66DRAFT_542771</name>
</gene>
<keyword evidence="5 9" id="KW-0808">Transferase</keyword>
<dbReference type="PANTHER" id="PTHR18919">
    <property type="entry name" value="ACETYL-COA C-ACYLTRANSFERASE"/>
    <property type="match status" value="1"/>
</dbReference>
<dbReference type="FunFam" id="3.40.47.10:FF:000007">
    <property type="entry name" value="acetyl-CoA acetyltransferase, mitochondrial"/>
    <property type="match status" value="1"/>
</dbReference>
<evidence type="ECO:0000259" key="10">
    <source>
        <dbReference type="Pfam" id="PF00108"/>
    </source>
</evidence>
<dbReference type="Proteomes" id="UP001283341">
    <property type="component" value="Unassembled WGS sequence"/>
</dbReference>
<evidence type="ECO:0000256" key="2">
    <source>
        <dbReference type="ARBA" id="ARBA00010982"/>
    </source>
</evidence>
<sequence length="513" mass="54247">MPSSVLDMDVANHGIGSPATYHKRAWTPWSGLAWPCERRLNRAARWGTFKESGESAAQHFPLLRTRNTVRDLTCPVQLLDSNPRDPFYLSLPNFIKNNLIVKMAGLPPVYIVSAVRTPVGSFLGSLSSLSAVQLGSHAIKAAVERVPEIKPEDVEEVFFGNVLSANVGQAPARQCAINAGLAPTVVCTTVNKVCASGMKAIILGAQTIMTGNASIVVAGGTESMSNTPHYLPTMRTGAKYGEQTLVDGIQADGLRDAYGKKEFMGMQAELCSQDHGITREAQDDYAIKTYQKAQAATEAGVFSEIVPVEVSGGRGKPAVKITQDEEVKNLNIDKLKTARTVFVPKDGTVTAANASPLNDGAAAVVLVSEAKLKELGIKPIAKILGWGDAAREPERFTTAPALAIPKAIKHAGLTEKDIEFYEINEAFSVVALANIKLLNLDPETVNVFGGSVAIGHPLGCSGARIVATLTTVLKEKKAKIGCAGICNGGGGASALVIENLQMGPVLRLAKASL</sequence>
<accession>A0AAE0MGG2</accession>
<dbReference type="PROSITE" id="PS00098">
    <property type="entry name" value="THIOLASE_1"/>
    <property type="match status" value="1"/>
</dbReference>
<name>A0AAE0MGG2_9PEZI</name>
<comment type="cofactor">
    <cofactor evidence="1">
        <name>K(+)</name>
        <dbReference type="ChEBI" id="CHEBI:29103"/>
    </cofactor>
</comment>
<dbReference type="Pfam" id="PF00108">
    <property type="entry name" value="Thiolase_N"/>
    <property type="match status" value="1"/>
</dbReference>
<dbReference type="PANTHER" id="PTHR18919:SF165">
    <property type="entry name" value="ACETYL-COA ACETYLTRANSFERASE"/>
    <property type="match status" value="1"/>
</dbReference>
<comment type="subunit">
    <text evidence="3">Homotetramer.</text>
</comment>
<feature type="domain" description="Thiolase N-terminal" evidence="10">
    <location>
        <begin position="109"/>
        <end position="369"/>
    </location>
</feature>
<dbReference type="InterPro" id="IPR020617">
    <property type="entry name" value="Thiolase_C"/>
</dbReference>
<dbReference type="NCBIfam" id="TIGR01930">
    <property type="entry name" value="AcCoA-C-Actrans"/>
    <property type="match status" value="1"/>
</dbReference>
<keyword evidence="7 9" id="KW-0012">Acyltransferase</keyword>
<dbReference type="SUPFAM" id="SSF53901">
    <property type="entry name" value="Thiolase-like"/>
    <property type="match status" value="2"/>
</dbReference>
<protein>
    <recommendedName>
        <fullName evidence="4">acetyl-CoA C-acetyltransferase</fullName>
        <ecNumber evidence="4">2.3.1.9</ecNumber>
    </recommendedName>
</protein>
<dbReference type="InterPro" id="IPR002155">
    <property type="entry name" value="Thiolase"/>
</dbReference>
<evidence type="ECO:0000256" key="4">
    <source>
        <dbReference type="ARBA" id="ARBA00012705"/>
    </source>
</evidence>
<dbReference type="PROSITE" id="PS00737">
    <property type="entry name" value="THIOLASE_2"/>
    <property type="match status" value="1"/>
</dbReference>
<comment type="pathway">
    <text evidence="8">Metabolic intermediate biosynthesis; (R)-mevalonate biosynthesis; (R)-mevalonate from acetyl-CoA: step 1/3.</text>
</comment>
<dbReference type="Pfam" id="PF02803">
    <property type="entry name" value="Thiolase_C"/>
    <property type="match status" value="1"/>
</dbReference>
<evidence type="ECO:0000256" key="3">
    <source>
        <dbReference type="ARBA" id="ARBA00011881"/>
    </source>
</evidence>
<keyword evidence="13" id="KW-1185">Reference proteome</keyword>
<dbReference type="AlphaFoldDB" id="A0AAE0MGG2"/>
<proteinExistence type="inferred from homology"/>
<feature type="domain" description="Thiolase C-terminal" evidence="11">
    <location>
        <begin position="378"/>
        <end position="498"/>
    </location>
</feature>
<dbReference type="GO" id="GO:0003985">
    <property type="term" value="F:acetyl-CoA C-acetyltransferase activity"/>
    <property type="evidence" value="ECO:0007669"/>
    <property type="project" value="UniProtKB-EC"/>
</dbReference>
<dbReference type="Gene3D" id="3.40.47.10">
    <property type="match status" value="1"/>
</dbReference>
<dbReference type="InterPro" id="IPR016039">
    <property type="entry name" value="Thiolase-like"/>
</dbReference>
<dbReference type="InterPro" id="IPR020613">
    <property type="entry name" value="Thiolase_CS"/>
</dbReference>
<dbReference type="GO" id="GO:0006635">
    <property type="term" value="P:fatty acid beta-oxidation"/>
    <property type="evidence" value="ECO:0007669"/>
    <property type="project" value="TreeGrafter"/>
</dbReference>
<dbReference type="GO" id="GO:0005739">
    <property type="term" value="C:mitochondrion"/>
    <property type="evidence" value="ECO:0007669"/>
    <property type="project" value="TreeGrafter"/>
</dbReference>